<feature type="region of interest" description="Disordered" evidence="10">
    <location>
        <begin position="297"/>
        <end position="321"/>
    </location>
</feature>
<feature type="region of interest" description="Disordered" evidence="10">
    <location>
        <begin position="170"/>
        <end position="256"/>
    </location>
</feature>
<gene>
    <name evidence="11" type="ORF">WJX75_004690</name>
</gene>
<dbReference type="EMBL" id="JALJOT010000007">
    <property type="protein sequence ID" value="KAK9908920.1"/>
    <property type="molecule type" value="Genomic_DNA"/>
</dbReference>
<evidence type="ECO:0000256" key="5">
    <source>
        <dbReference type="ARBA" id="ARBA00022803"/>
    </source>
</evidence>
<evidence type="ECO:0000256" key="3">
    <source>
        <dbReference type="ARBA" id="ARBA00018408"/>
    </source>
</evidence>
<keyword evidence="6 9" id="KW-0175">Coiled coil</keyword>
<evidence type="ECO:0000256" key="2">
    <source>
        <dbReference type="ARBA" id="ARBA00011832"/>
    </source>
</evidence>
<feature type="compositionally biased region" description="Basic and acidic residues" evidence="10">
    <location>
        <begin position="300"/>
        <end position="321"/>
    </location>
</feature>
<keyword evidence="7" id="KW-0206">Cytoskeleton</keyword>
<evidence type="ECO:0000256" key="6">
    <source>
        <dbReference type="ARBA" id="ARBA00023054"/>
    </source>
</evidence>
<comment type="subcellular location">
    <subcellularLocation>
        <location evidence="1">Cytoplasm</location>
        <location evidence="1">Cytoskeleton</location>
        <location evidence="1">Microtubule organizing center</location>
        <location evidence="1">Centrosome</location>
    </subcellularLocation>
</comment>
<comment type="function">
    <text evidence="8">Plays a role in the organization of both preexisting and nascent microtubules in interphase cells. During mitosis, required for the organization and orientation of the mitotic spindle.</text>
</comment>
<dbReference type="InterPro" id="IPR037692">
    <property type="entry name" value="CEP70"/>
</dbReference>
<organism evidence="11 12">
    <name type="scientific">Coccomyxa subellipsoidea</name>
    <dbReference type="NCBI Taxonomy" id="248742"/>
    <lineage>
        <taxon>Eukaryota</taxon>
        <taxon>Viridiplantae</taxon>
        <taxon>Chlorophyta</taxon>
        <taxon>core chlorophytes</taxon>
        <taxon>Trebouxiophyceae</taxon>
        <taxon>Trebouxiophyceae incertae sedis</taxon>
        <taxon>Coccomyxaceae</taxon>
        <taxon>Coccomyxa</taxon>
    </lineage>
</organism>
<proteinExistence type="predicted"/>
<feature type="compositionally biased region" description="Polar residues" evidence="10">
    <location>
        <begin position="232"/>
        <end position="246"/>
    </location>
</feature>
<name>A0ABR2YQ44_9CHLO</name>
<comment type="caution">
    <text evidence="11">The sequence shown here is derived from an EMBL/GenBank/DDBJ whole genome shotgun (WGS) entry which is preliminary data.</text>
</comment>
<reference evidence="11 12" key="1">
    <citation type="journal article" date="2024" name="Nat. Commun.">
        <title>Phylogenomics reveals the evolutionary origins of lichenization in chlorophyte algae.</title>
        <authorList>
            <person name="Puginier C."/>
            <person name="Libourel C."/>
            <person name="Otte J."/>
            <person name="Skaloud P."/>
            <person name="Haon M."/>
            <person name="Grisel S."/>
            <person name="Petersen M."/>
            <person name="Berrin J.G."/>
            <person name="Delaux P.M."/>
            <person name="Dal Grande F."/>
            <person name="Keller J."/>
        </authorList>
    </citation>
    <scope>NUCLEOTIDE SEQUENCE [LARGE SCALE GENOMIC DNA]</scope>
    <source>
        <strain evidence="11 12">SAG 216-7</strain>
    </source>
</reference>
<feature type="coiled-coil region" evidence="9">
    <location>
        <begin position="501"/>
        <end position="528"/>
    </location>
</feature>
<feature type="compositionally biased region" description="Polar residues" evidence="10">
    <location>
        <begin position="628"/>
        <end position="641"/>
    </location>
</feature>
<evidence type="ECO:0000256" key="7">
    <source>
        <dbReference type="ARBA" id="ARBA00023212"/>
    </source>
</evidence>
<feature type="compositionally biased region" description="Low complexity" evidence="10">
    <location>
        <begin position="38"/>
        <end position="57"/>
    </location>
</feature>
<evidence type="ECO:0000256" key="1">
    <source>
        <dbReference type="ARBA" id="ARBA00004300"/>
    </source>
</evidence>
<feature type="coiled-coil region" evidence="9">
    <location>
        <begin position="573"/>
        <end position="600"/>
    </location>
</feature>
<feature type="compositionally biased region" description="Basic and acidic residues" evidence="10">
    <location>
        <begin position="424"/>
        <end position="433"/>
    </location>
</feature>
<feature type="region of interest" description="Disordered" evidence="10">
    <location>
        <begin position="410"/>
        <end position="433"/>
    </location>
</feature>
<protein>
    <recommendedName>
        <fullName evidence="3">Centrosomal protein of 70 kDa</fullName>
    </recommendedName>
</protein>
<dbReference type="PANTHER" id="PTHR14594">
    <property type="entry name" value="CENTROSOMAL PROTEIN OF 70 KDA"/>
    <property type="match status" value="1"/>
</dbReference>
<evidence type="ECO:0000256" key="10">
    <source>
        <dbReference type="SAM" id="MobiDB-lite"/>
    </source>
</evidence>
<evidence type="ECO:0000256" key="9">
    <source>
        <dbReference type="SAM" id="Coils"/>
    </source>
</evidence>
<dbReference type="Proteomes" id="UP001491310">
    <property type="component" value="Unassembled WGS sequence"/>
</dbReference>
<evidence type="ECO:0000256" key="8">
    <source>
        <dbReference type="ARBA" id="ARBA00025273"/>
    </source>
</evidence>
<feature type="region of interest" description="Disordered" evidence="10">
    <location>
        <begin position="623"/>
        <end position="646"/>
    </location>
</feature>
<feature type="region of interest" description="Disordered" evidence="10">
    <location>
        <begin position="38"/>
        <end position="60"/>
    </location>
</feature>
<sequence>MSWTSPSDRGGPLQESPVVSGLTDRVLAAFGAADMYADAEAPSTHQQQPSQFSPQSPTVERLWRLGEAAAADIWTSSYSGTDAHSAAIVDIRQPAGENDLDLPACERSQSPQLLRMLQSFPASPEPKAVSPQCVLHEEPRVSATDEVAPPVEAPTELDLLMRWNELIEVPSLSPPSPFLPQKESGEPLEPQASTAERHTEILNEDPCSISPSTTGAVEPREMGSYGGLEQQAKGNTSPAVEASSTSDSDDYPSLAEQLPQDIADEQLPALLSSALTAVLREYERRSKLAEDLLEVVQQSRRRDRDDAAELQRHREEHRAELKRAEAAARNLRREAEEQRRAAAQSQAAVQRLENDILRVSTELASAEQENRDLRVARGDWADRAAAYETEQRATQQRLAQTEERVRAAEARAARARQALTQAEHGSRAHEAAAQKLRERLAARVRAEERRLQRDADAHSRIKRALASHKGDPKGRSVAGAVSAAVREVRPLEIVGLYESQQEALETEVAVLRAENRTLLEQLRDTQNLLAIQAAGQPNALSDNAPRRMAAMSKAVSEAQTALAQERTLATEAARASARRVAEAERRAEALAEESASLLLQLNARPTVKAFGALKRQLESLERQLARSHASSDAGQPGTATLGTGRAHKDREVHHAGLDAVEELAQGELADIVRQLCLALGTTDAAALPAVAAGLQRAVAALPRLERFVTDVCEVVFRRGKHLTQEAEEDPAAVPRILERWIDAQQSASEAAQLGDALEHLMLQRLGSDAGTSLEQGRSQAAETVAAAEGLVHANAEALLRRIVAHFQHLFAVEHLEGILPAMNQVYVAYTEGQNAGSGRRTSGSSTPG</sequence>
<keyword evidence="12" id="KW-1185">Reference proteome</keyword>
<evidence type="ECO:0000313" key="11">
    <source>
        <dbReference type="EMBL" id="KAK9908920.1"/>
    </source>
</evidence>
<keyword evidence="5" id="KW-0802">TPR repeat</keyword>
<accession>A0ABR2YQ44</accession>
<evidence type="ECO:0000256" key="4">
    <source>
        <dbReference type="ARBA" id="ARBA00022490"/>
    </source>
</evidence>
<comment type="subunit">
    <text evidence="2">Directly interacts with tubulin-gamma; this interaction determines centrosomal localization.</text>
</comment>
<evidence type="ECO:0000313" key="12">
    <source>
        <dbReference type="Proteomes" id="UP001491310"/>
    </source>
</evidence>
<keyword evidence="4" id="KW-0963">Cytoplasm</keyword>
<dbReference type="PANTHER" id="PTHR14594:SF1">
    <property type="entry name" value="CENTROSOMAL PROTEIN OF 70 KDA"/>
    <property type="match status" value="1"/>
</dbReference>